<keyword evidence="4" id="KW-0378">Hydrolase</keyword>
<comment type="caution">
    <text evidence="6">The sequence shown here is derived from an EMBL/GenBank/DDBJ whole genome shotgun (WGS) entry which is preliminary data.</text>
</comment>
<dbReference type="Proteomes" id="UP000485058">
    <property type="component" value="Unassembled WGS sequence"/>
</dbReference>
<organism evidence="6 7">
    <name type="scientific">Haematococcus lacustris</name>
    <name type="common">Green alga</name>
    <name type="synonym">Haematococcus pluvialis</name>
    <dbReference type="NCBI Taxonomy" id="44745"/>
    <lineage>
        <taxon>Eukaryota</taxon>
        <taxon>Viridiplantae</taxon>
        <taxon>Chlorophyta</taxon>
        <taxon>core chlorophytes</taxon>
        <taxon>Chlorophyceae</taxon>
        <taxon>CS clade</taxon>
        <taxon>Chlamydomonadales</taxon>
        <taxon>Haematococcaceae</taxon>
        <taxon>Haematococcus</taxon>
    </lineage>
</organism>
<dbReference type="Pfam" id="PF17862">
    <property type="entry name" value="AAA_lid_3"/>
    <property type="match status" value="1"/>
</dbReference>
<comment type="subcellular location">
    <subcellularLocation>
        <location evidence="4">Cytoplasm</location>
    </subcellularLocation>
</comment>
<evidence type="ECO:0000313" key="6">
    <source>
        <dbReference type="EMBL" id="GFH21550.1"/>
    </source>
</evidence>
<keyword evidence="2 4" id="KW-0547">Nucleotide-binding</keyword>
<comment type="function">
    <text evidence="4">Required for vesicle-mediated transport. Catalyzes the fusion of transport vesicles within the Golgi cisternae. Is also required for transport from the endoplasmic reticulum to the Golgi stack. Seems to function as a fusion protein required for the delivery of cargo proteins to all compartments of the Golgi stack independent of vesicle origin.</text>
</comment>
<dbReference type="GO" id="GO:0005524">
    <property type="term" value="F:ATP binding"/>
    <property type="evidence" value="ECO:0007669"/>
    <property type="project" value="UniProtKB-UniRule"/>
</dbReference>
<dbReference type="GO" id="GO:0046872">
    <property type="term" value="F:metal ion binding"/>
    <property type="evidence" value="ECO:0007669"/>
    <property type="project" value="UniProtKB-UniRule"/>
</dbReference>
<dbReference type="GO" id="GO:0016887">
    <property type="term" value="F:ATP hydrolysis activity"/>
    <property type="evidence" value="ECO:0007669"/>
    <property type="project" value="InterPro"/>
</dbReference>
<dbReference type="GO" id="GO:0005795">
    <property type="term" value="C:Golgi stack"/>
    <property type="evidence" value="ECO:0007669"/>
    <property type="project" value="TreeGrafter"/>
</dbReference>
<keyword evidence="4" id="KW-0479">Metal-binding</keyword>
<feature type="non-terminal residue" evidence="6">
    <location>
        <position position="1"/>
    </location>
</feature>
<evidence type="ECO:0000259" key="5">
    <source>
        <dbReference type="Pfam" id="PF17862"/>
    </source>
</evidence>
<evidence type="ECO:0000256" key="2">
    <source>
        <dbReference type="ARBA" id="ARBA00022741"/>
    </source>
</evidence>
<dbReference type="PANTHER" id="PTHR23078:SF3">
    <property type="entry name" value="VESICLE-FUSING ATPASE"/>
    <property type="match status" value="1"/>
</dbReference>
<dbReference type="GO" id="GO:0006891">
    <property type="term" value="P:intra-Golgi vesicle-mediated transport"/>
    <property type="evidence" value="ECO:0007669"/>
    <property type="project" value="TreeGrafter"/>
</dbReference>
<accession>A0A699ZKH6</accession>
<keyword evidence="4" id="KW-0653">Protein transport</keyword>
<dbReference type="AlphaFoldDB" id="A0A699ZKH6"/>
<evidence type="ECO:0000313" key="7">
    <source>
        <dbReference type="Proteomes" id="UP000485058"/>
    </source>
</evidence>
<name>A0A699ZKH6_HAELA</name>
<dbReference type="Gene3D" id="1.10.8.60">
    <property type="match status" value="1"/>
</dbReference>
<dbReference type="EC" id="3.6.4.6" evidence="4"/>
<dbReference type="Gene3D" id="3.40.50.300">
    <property type="entry name" value="P-loop containing nucleotide triphosphate hydrolases"/>
    <property type="match status" value="2"/>
</dbReference>
<dbReference type="InterPro" id="IPR041569">
    <property type="entry name" value="AAA_lid_3"/>
</dbReference>
<proteinExistence type="inferred from homology"/>
<protein>
    <recommendedName>
        <fullName evidence="4">Vesicle-fusing ATPase</fullName>
        <ecNumber evidence="4">3.6.4.6</ecNumber>
    </recommendedName>
</protein>
<dbReference type="PANTHER" id="PTHR23078">
    <property type="entry name" value="VESICULAR-FUSION PROTEIN NSF"/>
    <property type="match status" value="1"/>
</dbReference>
<dbReference type="InterPro" id="IPR039812">
    <property type="entry name" value="Vesicle-fus_ATPase"/>
</dbReference>
<keyword evidence="4" id="KW-0963">Cytoplasm</keyword>
<dbReference type="GO" id="GO:0043001">
    <property type="term" value="P:Golgi to plasma membrane protein transport"/>
    <property type="evidence" value="ECO:0007669"/>
    <property type="project" value="TreeGrafter"/>
</dbReference>
<feature type="domain" description="AAA ATPase AAA+ lid" evidence="5">
    <location>
        <begin position="46"/>
        <end position="82"/>
    </location>
</feature>
<comment type="similarity">
    <text evidence="1 4">Belongs to the AAA ATPase family.</text>
</comment>
<keyword evidence="4" id="KW-0813">Transport</keyword>
<comment type="cofactor">
    <cofactor evidence="4">
        <name>Mg(2+)</name>
        <dbReference type="ChEBI" id="CHEBI:18420"/>
    </cofactor>
    <text evidence="4">Binds 1 Mg(2+) ion per subunit.</text>
</comment>
<keyword evidence="4" id="KW-0460">Magnesium</keyword>
<reference evidence="6 7" key="1">
    <citation type="submission" date="2020-02" db="EMBL/GenBank/DDBJ databases">
        <title>Draft genome sequence of Haematococcus lacustris strain NIES-144.</title>
        <authorList>
            <person name="Morimoto D."/>
            <person name="Nakagawa S."/>
            <person name="Yoshida T."/>
            <person name="Sawayama S."/>
        </authorList>
    </citation>
    <scope>NUCLEOTIDE SEQUENCE [LARGE SCALE GENOMIC DNA]</scope>
    <source>
        <strain evidence="6 7">NIES-144</strain>
    </source>
</reference>
<gene>
    <name evidence="6" type="ORF">HaLaN_18878</name>
</gene>
<sequence>MLDEALLRPGRLEVQIEIGLPDAAGRLQILKIHTNKMSENSFLARDVDLMHLSERTKNFSGAEIEGLVKDAVAYALNRQVDINDLHKPLDEDAIKVTMEDFTHSLLEVKPAFGAATEELQQVCVHGIISCGEAFDHIMATLRTLVRQVHDSDKTPLLTCILEGPVGSGKSSMSATVALQSEFPFVKVIGPETLVGYPEQTLLVFIKRQPPPGHKLLILGTSSNGDVMESMGINEVFNVSLHVPSLRVDEIVRVVRSLDVFSLPDIPDAVDALTSHVGKTVPIKKLLLWVELAKQDVEAGQKIPLQRWQETLRDLS</sequence>
<evidence type="ECO:0000256" key="3">
    <source>
        <dbReference type="ARBA" id="ARBA00022840"/>
    </source>
</evidence>
<keyword evidence="7" id="KW-1185">Reference proteome</keyword>
<comment type="catalytic activity">
    <reaction evidence="4">
        <text>ATP + H2O = ADP + phosphate + H(+)</text>
        <dbReference type="Rhea" id="RHEA:13065"/>
        <dbReference type="ChEBI" id="CHEBI:15377"/>
        <dbReference type="ChEBI" id="CHEBI:15378"/>
        <dbReference type="ChEBI" id="CHEBI:30616"/>
        <dbReference type="ChEBI" id="CHEBI:43474"/>
        <dbReference type="ChEBI" id="CHEBI:456216"/>
        <dbReference type="EC" id="3.6.4.6"/>
    </reaction>
</comment>
<evidence type="ECO:0000256" key="1">
    <source>
        <dbReference type="ARBA" id="ARBA00006914"/>
    </source>
</evidence>
<dbReference type="FunFam" id="1.10.8.60:FF:000049">
    <property type="entry name" value="Vesicle-fusing ATPase"/>
    <property type="match status" value="1"/>
</dbReference>
<evidence type="ECO:0000256" key="4">
    <source>
        <dbReference type="RuleBase" id="RU367045"/>
    </source>
</evidence>
<dbReference type="GO" id="GO:0035494">
    <property type="term" value="P:SNARE complex disassembly"/>
    <property type="evidence" value="ECO:0007669"/>
    <property type="project" value="InterPro"/>
</dbReference>
<dbReference type="SUPFAM" id="SSF52540">
    <property type="entry name" value="P-loop containing nucleoside triphosphate hydrolases"/>
    <property type="match status" value="2"/>
</dbReference>
<keyword evidence="4" id="KW-0931">ER-Golgi transport</keyword>
<dbReference type="EMBL" id="BLLF01001852">
    <property type="protein sequence ID" value="GFH21550.1"/>
    <property type="molecule type" value="Genomic_DNA"/>
</dbReference>
<keyword evidence="3 4" id="KW-0067">ATP-binding</keyword>
<dbReference type="InterPro" id="IPR027417">
    <property type="entry name" value="P-loop_NTPase"/>
</dbReference>